<reference evidence="2 3" key="1">
    <citation type="submission" date="2011-11" db="EMBL/GenBank/DDBJ databases">
        <title>Complete sequence of Spirochaeta sp. grapes.</title>
        <authorList>
            <consortium name="US DOE Joint Genome Institute"/>
            <person name="Lucas S."/>
            <person name="Han J."/>
            <person name="Lapidus A."/>
            <person name="Cheng J.-F."/>
            <person name="Goodwin L."/>
            <person name="Pitluck S."/>
            <person name="Peters L."/>
            <person name="Ovchinnikova G."/>
            <person name="Munk A.C."/>
            <person name="Detter J.C."/>
            <person name="Han C."/>
            <person name="Tapia R."/>
            <person name="Land M."/>
            <person name="Hauser L."/>
            <person name="Kyrpides N."/>
            <person name="Ivanova N."/>
            <person name="Pagani I."/>
            <person name="Ritalahtilisa K."/>
            <person name="Loeffler F."/>
            <person name="Woyke T."/>
        </authorList>
    </citation>
    <scope>NUCLEOTIDE SEQUENCE [LARGE SCALE GENOMIC DNA]</scope>
    <source>
        <strain evidence="3">ATCC BAA-1885 / DSM 22778 / Grapes</strain>
    </source>
</reference>
<dbReference type="RefSeq" id="WP_014271750.1">
    <property type="nucleotide sequence ID" value="NC_016633.1"/>
</dbReference>
<keyword evidence="1" id="KW-0460">Magnesium</keyword>
<dbReference type="GO" id="GO:0016787">
    <property type="term" value="F:hydrolase activity"/>
    <property type="evidence" value="ECO:0007669"/>
    <property type="project" value="UniProtKB-KW"/>
</dbReference>
<dbReference type="EMBL" id="CP003155">
    <property type="protein sequence ID" value="AEV30911.1"/>
    <property type="molecule type" value="Genomic_DNA"/>
</dbReference>
<dbReference type="KEGG" id="sgp:SpiGrapes_3166"/>
<evidence type="ECO:0000313" key="3">
    <source>
        <dbReference type="Proteomes" id="UP000005632"/>
    </source>
</evidence>
<name>G8QQI1_SPHPG</name>
<sequence>MNQLFLLDNTYFQKTYAGWMGKIIGIRMGSPIEGWTHEKIMETYGEINYYKSEYNDYAADDDSNGPAFFIRCLSDFSADKKPITVEQMGETWLNYVSSHRGFFWWGGYGISTEHTVYENLKAGITAPRSGSVLQNGLSVSEQIGGQIFVDSWGFVFPANPSIAADYAQKMVSVSHDGEGIVGGRFIAACISAAYCASSIAEVIQKGLLTIPETSHYAYVVREIIDFYKKDTKKNWKRCLFFVQATFGYDKYPGNCHIIPNAAIIILSLLYGEEDFGKSQMICNSCGWDTDCNAGNVGSILGVFKGIEGIEQKWLDPIRDLLISSSVIGNLNIDTVSNTAQYFCTLGCRMAGVSLPEEWAERSTISGRLFHFDFQKSTQAFRTSTDNVSIENCERAVIPNHRSLAISVNQASSMNVFVKTFYTPEDLSDSRYDPSFTPILFPGQSVTAVLMNIGSSKIEVSLAVYDLRNKTTYSHMISLEPQATGTITLKIPRIEHGLINRFDLTVFSASRNLEDLTVLLDSVLFKGNPEYTIDFDREMIQNYGFGHSGLHQEISQFSQNGGLWELEGTSLSGSCAVEGEAYTGFYETRDVKVSCTIQPKLGYYHLVNFRVQGAARSYAFGFYGKNTIALVKKHNTYKVLEQIPFQFNMEQKYILSITMRENRILASIDGKTVFEYNDIDSPYSYGQVGFTVLNGSHCHFQHLDFSSITNQQ</sequence>
<keyword evidence="2" id="KW-0378">Hydrolase</keyword>
<evidence type="ECO:0000256" key="1">
    <source>
        <dbReference type="PIRSR" id="PIRSR605502-1"/>
    </source>
</evidence>
<dbReference type="HOGENOM" id="CLU_388180_0_0_12"/>
<gene>
    <name evidence="2" type="ordered locus">SpiGrapes_3166</name>
</gene>
<accession>G8QQI1</accession>
<dbReference type="OrthoDB" id="9761704at2"/>
<evidence type="ECO:0000313" key="2">
    <source>
        <dbReference type="EMBL" id="AEV30911.1"/>
    </source>
</evidence>
<dbReference type="Gene3D" id="2.60.120.560">
    <property type="entry name" value="Exo-inulinase, domain 1"/>
    <property type="match status" value="1"/>
</dbReference>
<feature type="binding site" evidence="1">
    <location>
        <position position="288"/>
    </location>
    <ligand>
        <name>Mg(2+)</name>
        <dbReference type="ChEBI" id="CHEBI:18420"/>
        <label>1</label>
    </ligand>
</feature>
<keyword evidence="3" id="KW-1185">Reference proteome</keyword>
<feature type="binding site" evidence="1">
    <location>
        <position position="290"/>
    </location>
    <ligand>
        <name>Mg(2+)</name>
        <dbReference type="ChEBI" id="CHEBI:18420"/>
        <label>1</label>
    </ligand>
</feature>
<dbReference type="STRING" id="158190.SpiGrapes_3166"/>
<comment type="cofactor">
    <cofactor evidence="1">
        <name>Mg(2+)</name>
        <dbReference type="ChEBI" id="CHEBI:18420"/>
    </cofactor>
    <text evidence="1">Binds 2 magnesium ions per subunit.</text>
</comment>
<dbReference type="InterPro" id="IPR036705">
    <property type="entry name" value="Ribosyl_crysJ1_sf"/>
</dbReference>
<organism evidence="2 3">
    <name type="scientific">Sphaerochaeta pleomorpha (strain ATCC BAA-1885 / DSM 22778 / Grapes)</name>
    <dbReference type="NCBI Taxonomy" id="158190"/>
    <lineage>
        <taxon>Bacteria</taxon>
        <taxon>Pseudomonadati</taxon>
        <taxon>Spirochaetota</taxon>
        <taxon>Spirochaetia</taxon>
        <taxon>Spirochaetales</taxon>
        <taxon>Sphaerochaetaceae</taxon>
        <taxon>Sphaerochaeta</taxon>
    </lineage>
</organism>
<proteinExistence type="predicted"/>
<feature type="binding site" evidence="1">
    <location>
        <position position="62"/>
    </location>
    <ligand>
        <name>Mg(2+)</name>
        <dbReference type="ChEBI" id="CHEBI:18420"/>
        <label>1</label>
    </ligand>
</feature>
<feature type="binding site" evidence="1">
    <location>
        <position position="61"/>
    </location>
    <ligand>
        <name>Mg(2+)</name>
        <dbReference type="ChEBI" id="CHEBI:18420"/>
        <label>1</label>
    </ligand>
</feature>
<dbReference type="Proteomes" id="UP000005632">
    <property type="component" value="Chromosome"/>
</dbReference>
<dbReference type="Pfam" id="PF03747">
    <property type="entry name" value="ADP_ribosyl_GH"/>
    <property type="match status" value="1"/>
</dbReference>
<dbReference type="Gene3D" id="1.10.4080.10">
    <property type="entry name" value="ADP-ribosylation/Crystallin J1"/>
    <property type="match status" value="1"/>
</dbReference>
<dbReference type="GO" id="GO:0046872">
    <property type="term" value="F:metal ion binding"/>
    <property type="evidence" value="ECO:0007669"/>
    <property type="project" value="UniProtKB-KW"/>
</dbReference>
<dbReference type="AlphaFoldDB" id="G8QQI1"/>
<dbReference type="SUPFAM" id="SSF101478">
    <property type="entry name" value="ADP-ribosylglycohydrolase"/>
    <property type="match status" value="1"/>
</dbReference>
<protein>
    <submittedName>
        <fullName evidence="2">ADP-ribosylglycohydrolase</fullName>
    </submittedName>
</protein>
<dbReference type="InterPro" id="IPR005502">
    <property type="entry name" value="Ribosyl_crysJ1"/>
</dbReference>
<keyword evidence="1" id="KW-0479">Metal-binding</keyword>
<dbReference type="eggNOG" id="COG1397">
    <property type="taxonomic scope" value="Bacteria"/>
</dbReference>